<dbReference type="SUPFAM" id="SSF46785">
    <property type="entry name" value="Winged helix' DNA-binding domain"/>
    <property type="match status" value="1"/>
</dbReference>
<dbReference type="InterPro" id="IPR036390">
    <property type="entry name" value="WH_DNA-bd_sf"/>
</dbReference>
<gene>
    <name evidence="2" type="ORF">GCU68_17245</name>
</gene>
<dbReference type="InterPro" id="IPR055766">
    <property type="entry name" value="DUF7342"/>
</dbReference>
<organism evidence="2 3">
    <name type="scientific">Natronorubrum aibiense</name>
    <dbReference type="NCBI Taxonomy" id="348826"/>
    <lineage>
        <taxon>Archaea</taxon>
        <taxon>Methanobacteriati</taxon>
        <taxon>Methanobacteriota</taxon>
        <taxon>Stenosarchaea group</taxon>
        <taxon>Halobacteria</taxon>
        <taxon>Halobacteriales</taxon>
        <taxon>Natrialbaceae</taxon>
        <taxon>Natronorubrum</taxon>
    </lineage>
</organism>
<dbReference type="Pfam" id="PF24033">
    <property type="entry name" value="DUF7342"/>
    <property type="match status" value="1"/>
</dbReference>
<feature type="region of interest" description="Disordered" evidence="1">
    <location>
        <begin position="167"/>
        <end position="196"/>
    </location>
</feature>
<name>A0A5P9P8K2_9EURY</name>
<evidence type="ECO:0000256" key="1">
    <source>
        <dbReference type="SAM" id="MobiDB-lite"/>
    </source>
</evidence>
<dbReference type="RefSeq" id="WP_152943841.1">
    <property type="nucleotide sequence ID" value="NZ_CP045489.1"/>
</dbReference>
<dbReference type="EMBL" id="CP045489">
    <property type="protein sequence ID" value="QFU84317.1"/>
    <property type="molecule type" value="Genomic_DNA"/>
</dbReference>
<evidence type="ECO:0000313" key="3">
    <source>
        <dbReference type="Proteomes" id="UP000326170"/>
    </source>
</evidence>
<proteinExistence type="predicted"/>
<dbReference type="KEGG" id="nas:GCU68_17245"/>
<dbReference type="GeneID" id="42302824"/>
<accession>A0A5P9P8K2</accession>
<keyword evidence="2" id="KW-0614">Plasmid</keyword>
<reference evidence="2 3" key="1">
    <citation type="journal article" date="2007" name="Int. J. Syst. Evol. Microbiol.">
        <title>Natronorubrum sulfidifaciens sp. nov., an extremely haloalkaliphilic archaeon isolated from Aiding salt lake in Xin-Jiang, China.</title>
        <authorList>
            <person name="Cui H.L."/>
            <person name="Tohty D."/>
            <person name="Liu H.C."/>
            <person name="Liu S.J."/>
            <person name="Oren A."/>
            <person name="Zhou P.J."/>
        </authorList>
    </citation>
    <scope>NUCLEOTIDE SEQUENCE [LARGE SCALE GENOMIC DNA]</scope>
    <source>
        <strain evidence="2 3">7-3</strain>
        <plasmid evidence="2">unnamed1</plasmid>
    </source>
</reference>
<geneLocation type="plasmid" evidence="2 3">
    <name>unnamed1</name>
</geneLocation>
<dbReference type="OrthoDB" id="240032at2157"/>
<dbReference type="InterPro" id="IPR036388">
    <property type="entry name" value="WH-like_DNA-bd_sf"/>
</dbReference>
<dbReference type="AlphaFoldDB" id="A0A5P9P8K2"/>
<protein>
    <submittedName>
        <fullName evidence="2">ArsR family transcriptional regulator</fullName>
    </submittedName>
</protein>
<dbReference type="Gene3D" id="1.10.10.10">
    <property type="entry name" value="Winged helix-like DNA-binding domain superfamily/Winged helix DNA-binding domain"/>
    <property type="match status" value="1"/>
</dbReference>
<keyword evidence="3" id="KW-1185">Reference proteome</keyword>
<evidence type="ECO:0000313" key="2">
    <source>
        <dbReference type="EMBL" id="QFU84317.1"/>
    </source>
</evidence>
<sequence length="196" mass="21806">MTGYEHWDGNVNEAVTEEWVAETTPFDRVKEVLLTTTSFQYAGAIAERAHVSEPSARKHLKTLADSSLAEIDDTGQGTRYKRSRETVAMSRIQELHSELTKEELIEGIRDMKERISTYQEKYGATDPDDLALELEADNGEGWAAISRWRGLKENLKVAQAALSLYDFDPDSERGSDASQFNSSRGALAGESENLSA</sequence>
<dbReference type="Proteomes" id="UP000326170">
    <property type="component" value="Plasmid unnamed1"/>
</dbReference>